<dbReference type="InterPro" id="IPR016181">
    <property type="entry name" value="Acyl_CoA_acyltransferase"/>
</dbReference>
<accession>A0A6J4IE32</accession>
<dbReference type="Gene3D" id="1.10.287.900">
    <property type="entry name" value="The crystal structure of the spermine/spermidine acetyltransferase from enterococcus faecali"/>
    <property type="match status" value="1"/>
</dbReference>
<dbReference type="CDD" id="cd04301">
    <property type="entry name" value="NAT_SF"/>
    <property type="match status" value="1"/>
</dbReference>
<dbReference type="InterPro" id="IPR050832">
    <property type="entry name" value="Bact_Acetyltransf"/>
</dbReference>
<keyword evidence="1" id="KW-0808">Transferase</keyword>
<dbReference type="PANTHER" id="PTHR43877">
    <property type="entry name" value="AMINOALKYLPHOSPHONATE N-ACETYLTRANSFERASE-RELATED-RELATED"/>
    <property type="match status" value="1"/>
</dbReference>
<evidence type="ECO:0000259" key="3">
    <source>
        <dbReference type="PROSITE" id="PS51186"/>
    </source>
</evidence>
<dbReference type="EMBL" id="CADCTN010000136">
    <property type="protein sequence ID" value="CAA9247560.1"/>
    <property type="molecule type" value="Genomic_DNA"/>
</dbReference>
<name>A0A6J4IE32_9ACTN</name>
<dbReference type="AlphaFoldDB" id="A0A6J4IE32"/>
<organism evidence="4">
    <name type="scientific">uncultured Blastococcus sp</name>
    <dbReference type="NCBI Taxonomy" id="217144"/>
    <lineage>
        <taxon>Bacteria</taxon>
        <taxon>Bacillati</taxon>
        <taxon>Actinomycetota</taxon>
        <taxon>Actinomycetes</taxon>
        <taxon>Geodermatophilales</taxon>
        <taxon>Geodermatophilaceae</taxon>
        <taxon>Blastococcus</taxon>
        <taxon>environmental samples</taxon>
    </lineage>
</organism>
<dbReference type="InterPro" id="IPR000182">
    <property type="entry name" value="GNAT_dom"/>
</dbReference>
<dbReference type="SUPFAM" id="SSF55729">
    <property type="entry name" value="Acyl-CoA N-acyltransferases (Nat)"/>
    <property type="match status" value="1"/>
</dbReference>
<proteinExistence type="predicted"/>
<dbReference type="Pfam" id="PF00583">
    <property type="entry name" value="Acetyltransf_1"/>
    <property type="match status" value="1"/>
</dbReference>
<dbReference type="PROSITE" id="PS51186">
    <property type="entry name" value="GNAT"/>
    <property type="match status" value="1"/>
</dbReference>
<sequence length="162" mass="17549">MLGASATVTDQRETPSAVHLEPVTADNVRAVCDLRVAPEQESFVTPNAISLAEAYVHPQAWCRAVRAGDELVGFVMLHDSAAGPGYMLWRLMIDARFQGRGLGRQVVHQVIDHVRTRPGATELKVSAHRGEGAPGPFYEALGFVATGEVIDDEEDVYALPLD</sequence>
<dbReference type="PANTHER" id="PTHR43877:SF1">
    <property type="entry name" value="ACETYLTRANSFERASE"/>
    <property type="match status" value="1"/>
</dbReference>
<gene>
    <name evidence="4" type="ORF">AVDCRST_MAG52-1977</name>
</gene>
<keyword evidence="2" id="KW-0012">Acyltransferase</keyword>
<dbReference type="InterPro" id="IPR027455">
    <property type="entry name" value="Sper_AcTfrase_N"/>
</dbReference>
<evidence type="ECO:0000256" key="2">
    <source>
        <dbReference type="ARBA" id="ARBA00023315"/>
    </source>
</evidence>
<dbReference type="GO" id="GO:0016747">
    <property type="term" value="F:acyltransferase activity, transferring groups other than amino-acyl groups"/>
    <property type="evidence" value="ECO:0007669"/>
    <property type="project" value="InterPro"/>
</dbReference>
<protein>
    <recommendedName>
        <fullName evidence="3">N-acetyltransferase domain-containing protein</fullName>
    </recommendedName>
</protein>
<evidence type="ECO:0000313" key="4">
    <source>
        <dbReference type="EMBL" id="CAA9247560.1"/>
    </source>
</evidence>
<feature type="domain" description="N-acetyltransferase" evidence="3">
    <location>
        <begin position="18"/>
        <end position="162"/>
    </location>
</feature>
<evidence type="ECO:0000256" key="1">
    <source>
        <dbReference type="ARBA" id="ARBA00022679"/>
    </source>
</evidence>
<dbReference type="Gene3D" id="3.40.630.30">
    <property type="match status" value="1"/>
</dbReference>
<reference evidence="4" key="1">
    <citation type="submission" date="2020-02" db="EMBL/GenBank/DDBJ databases">
        <authorList>
            <person name="Meier V. D."/>
        </authorList>
    </citation>
    <scope>NUCLEOTIDE SEQUENCE</scope>
    <source>
        <strain evidence="4">AVDCRST_MAG52</strain>
    </source>
</reference>